<keyword evidence="3" id="KW-1015">Disulfide bond</keyword>
<dbReference type="RefSeq" id="WP_264279632.1">
    <property type="nucleotide sequence ID" value="NZ_CP107006.1"/>
</dbReference>
<keyword evidence="4" id="KW-0676">Redox-active center</keyword>
<dbReference type="InterPro" id="IPR013766">
    <property type="entry name" value="Thioredoxin_domain"/>
</dbReference>
<dbReference type="InterPro" id="IPR025380">
    <property type="entry name" value="DUF4369"/>
</dbReference>
<dbReference type="InterPro" id="IPR000866">
    <property type="entry name" value="AhpC/TSA"/>
</dbReference>
<sequence>MKTKFMLAAACCLPFSLMAQKGFTVRGKVGTQSAPAIAYLEYSDAGVKKKDSVLLNKGQFVIKGKVSHPVMAYLTVKHDTAAAKPYRSDNTQFYLENADITVTSPDSVYRAVVKGSRTNEEEAMLRRWQRPYKKSADSVTKAYYALTPEQRKDEAFLKDLRVVMAATQAGYDSVNRAFMKAYPASFISLNVFREVELAYNFNPDTAAARFARLPQQVRNSYAGKQIQKAIDTGKKTNLGMMAMDFQQNDSTGKPVKLSDFRGKYVLVDFWASWCKPCRAENPNLLVAYNKFKEKNFTILGVSLDDEKARRAWLMAVQQDNMPWTQISDLKGFKSEAAVMYGVNAIPTNFLVDPSGKIVARNLRGDDLQKQLAVLIK</sequence>
<feature type="domain" description="Thioredoxin" evidence="6">
    <location>
        <begin position="236"/>
        <end position="376"/>
    </location>
</feature>
<proteinExistence type="predicted"/>
<feature type="chain" id="PRO_5046211346" evidence="5">
    <location>
        <begin position="20"/>
        <end position="376"/>
    </location>
</feature>
<dbReference type="Gene3D" id="3.40.30.10">
    <property type="entry name" value="Glutaredoxin"/>
    <property type="match status" value="1"/>
</dbReference>
<dbReference type="EMBL" id="CP107006">
    <property type="protein sequence ID" value="UYQ91153.1"/>
    <property type="molecule type" value="Genomic_DNA"/>
</dbReference>
<dbReference type="CDD" id="cd02966">
    <property type="entry name" value="TlpA_like_family"/>
    <property type="match status" value="1"/>
</dbReference>
<dbReference type="PROSITE" id="PS51352">
    <property type="entry name" value="THIOREDOXIN_2"/>
    <property type="match status" value="1"/>
</dbReference>
<dbReference type="SUPFAM" id="SSF52833">
    <property type="entry name" value="Thioredoxin-like"/>
    <property type="match status" value="1"/>
</dbReference>
<evidence type="ECO:0000256" key="3">
    <source>
        <dbReference type="ARBA" id="ARBA00023157"/>
    </source>
</evidence>
<evidence type="ECO:0000313" key="8">
    <source>
        <dbReference type="Proteomes" id="UP001162741"/>
    </source>
</evidence>
<keyword evidence="2" id="KW-0201">Cytochrome c-type biogenesis</keyword>
<evidence type="ECO:0000259" key="6">
    <source>
        <dbReference type="PROSITE" id="PS51352"/>
    </source>
</evidence>
<comment type="subcellular location">
    <subcellularLocation>
        <location evidence="1">Cell envelope</location>
    </subcellularLocation>
</comment>
<dbReference type="InterPro" id="IPR050553">
    <property type="entry name" value="Thioredoxin_ResA/DsbE_sf"/>
</dbReference>
<evidence type="ECO:0000313" key="7">
    <source>
        <dbReference type="EMBL" id="UYQ91153.1"/>
    </source>
</evidence>
<evidence type="ECO:0000256" key="2">
    <source>
        <dbReference type="ARBA" id="ARBA00022748"/>
    </source>
</evidence>
<evidence type="ECO:0000256" key="1">
    <source>
        <dbReference type="ARBA" id="ARBA00004196"/>
    </source>
</evidence>
<dbReference type="InterPro" id="IPR036249">
    <property type="entry name" value="Thioredoxin-like_sf"/>
</dbReference>
<dbReference type="Pfam" id="PF14289">
    <property type="entry name" value="DUF4369"/>
    <property type="match status" value="1"/>
</dbReference>
<evidence type="ECO:0000256" key="5">
    <source>
        <dbReference type="SAM" id="SignalP"/>
    </source>
</evidence>
<organism evidence="7 8">
    <name type="scientific">Chitinophaga horti</name>
    <dbReference type="NCBI Taxonomy" id="2920382"/>
    <lineage>
        <taxon>Bacteria</taxon>
        <taxon>Pseudomonadati</taxon>
        <taxon>Bacteroidota</taxon>
        <taxon>Chitinophagia</taxon>
        <taxon>Chitinophagales</taxon>
        <taxon>Chitinophagaceae</taxon>
        <taxon>Chitinophaga</taxon>
    </lineage>
</organism>
<dbReference type="Pfam" id="PF00578">
    <property type="entry name" value="AhpC-TSA"/>
    <property type="match status" value="1"/>
</dbReference>
<dbReference type="PANTHER" id="PTHR42852:SF6">
    <property type="entry name" value="THIOL:DISULFIDE INTERCHANGE PROTEIN DSBE"/>
    <property type="match status" value="1"/>
</dbReference>
<protein>
    <submittedName>
        <fullName evidence="7">AhpC/TSA family protein</fullName>
    </submittedName>
</protein>
<evidence type="ECO:0000256" key="4">
    <source>
        <dbReference type="ARBA" id="ARBA00023284"/>
    </source>
</evidence>
<feature type="signal peptide" evidence="5">
    <location>
        <begin position="1"/>
        <end position="19"/>
    </location>
</feature>
<keyword evidence="5" id="KW-0732">Signal</keyword>
<name>A0ABY6IVA4_9BACT</name>
<accession>A0ABY6IVA4</accession>
<reference evidence="7" key="1">
    <citation type="submission" date="2022-10" db="EMBL/GenBank/DDBJ databases">
        <title>Chitinophaga sp. nov., isolated from soil.</title>
        <authorList>
            <person name="Jeon C.O."/>
        </authorList>
    </citation>
    <scope>NUCLEOTIDE SEQUENCE</scope>
    <source>
        <strain evidence="7">R8</strain>
    </source>
</reference>
<gene>
    <name evidence="7" type="ORF">MKQ68_13735</name>
</gene>
<dbReference type="PANTHER" id="PTHR42852">
    <property type="entry name" value="THIOL:DISULFIDE INTERCHANGE PROTEIN DSBE"/>
    <property type="match status" value="1"/>
</dbReference>
<keyword evidence="8" id="KW-1185">Reference proteome</keyword>
<dbReference type="Proteomes" id="UP001162741">
    <property type="component" value="Chromosome"/>
</dbReference>